<sequence>MNTQISKTKTLIATAVASVFLVACSATPIQPVQVNNARSKLTQLQSDQQLAKQAPVAIKEAEEAVRAAEESQGDKAKDAHLMYIAERKVDIAQALAESRLLVDQRTTLSQQRESARLDSRTQEVDIARSKTESARMEALAAKQEADSARSNAESARIETLAAQKEIDSARSSAESARLNTLAAQQESADAQQKTADLQRQIAELNAKPTERGLVVTLGDVLFDTGKSELKSGAATNLAKLASFLNQYNDRSVLIEGHTDSVGNEDYNQALSQRRADSVKVWLMKQGVNSDRLVTSGKGEISPVSGNDSASGRQMNRRVEVIIENTDATP</sequence>
<dbReference type="Pfam" id="PF14346">
    <property type="entry name" value="DUF4398"/>
    <property type="match status" value="1"/>
</dbReference>
<feature type="region of interest" description="Disordered" evidence="4">
    <location>
        <begin position="105"/>
        <end position="152"/>
    </location>
</feature>
<dbReference type="AlphaFoldDB" id="A0A351RCD1"/>
<dbReference type="PRINTS" id="PR01021">
    <property type="entry name" value="OMPADOMAIN"/>
</dbReference>
<accession>A0A351RCD1</accession>
<dbReference type="PROSITE" id="PS01068">
    <property type="entry name" value="OMPA_1"/>
    <property type="match status" value="1"/>
</dbReference>
<dbReference type="InterPro" id="IPR050330">
    <property type="entry name" value="Bact_OuterMem_StrucFunc"/>
</dbReference>
<dbReference type="InterPro" id="IPR036737">
    <property type="entry name" value="OmpA-like_sf"/>
</dbReference>
<evidence type="ECO:0000256" key="3">
    <source>
        <dbReference type="PROSITE-ProRule" id="PRU00473"/>
    </source>
</evidence>
<dbReference type="EMBL" id="DNAA01000217">
    <property type="protein sequence ID" value="HBA09702.1"/>
    <property type="molecule type" value="Genomic_DNA"/>
</dbReference>
<dbReference type="SUPFAM" id="SSF103088">
    <property type="entry name" value="OmpA-like"/>
    <property type="match status" value="1"/>
</dbReference>
<proteinExistence type="predicted"/>
<dbReference type="InterPro" id="IPR006690">
    <property type="entry name" value="OMPA-like_CS"/>
</dbReference>
<evidence type="ECO:0000313" key="7">
    <source>
        <dbReference type="EMBL" id="HBA09702.1"/>
    </source>
</evidence>
<feature type="region of interest" description="Disordered" evidence="4">
    <location>
        <begin position="293"/>
        <end position="315"/>
    </location>
</feature>
<evidence type="ECO:0000256" key="1">
    <source>
        <dbReference type="ARBA" id="ARBA00004442"/>
    </source>
</evidence>
<dbReference type="PROSITE" id="PS51123">
    <property type="entry name" value="OMPA_2"/>
    <property type="match status" value="1"/>
</dbReference>
<dbReference type="InterPro" id="IPR006665">
    <property type="entry name" value="OmpA-like"/>
</dbReference>
<dbReference type="Gene3D" id="3.30.1330.60">
    <property type="entry name" value="OmpA-like domain"/>
    <property type="match status" value="1"/>
</dbReference>
<dbReference type="PANTHER" id="PTHR30329">
    <property type="entry name" value="STATOR ELEMENT OF FLAGELLAR MOTOR COMPLEX"/>
    <property type="match status" value="1"/>
</dbReference>
<organism evidence="7 8">
    <name type="scientific">Methylotenera mobilis</name>
    <dbReference type="NCBI Taxonomy" id="359408"/>
    <lineage>
        <taxon>Bacteria</taxon>
        <taxon>Pseudomonadati</taxon>
        <taxon>Pseudomonadota</taxon>
        <taxon>Betaproteobacteria</taxon>
        <taxon>Nitrosomonadales</taxon>
        <taxon>Methylophilaceae</taxon>
        <taxon>Methylotenera</taxon>
    </lineage>
</organism>
<dbReference type="STRING" id="1132855.GCA_000384255_01500"/>
<feature type="signal peptide" evidence="5">
    <location>
        <begin position="1"/>
        <end position="25"/>
    </location>
</feature>
<dbReference type="PRINTS" id="PR01023">
    <property type="entry name" value="NAFLGMOTY"/>
</dbReference>
<dbReference type="GO" id="GO:0009279">
    <property type="term" value="C:cell outer membrane"/>
    <property type="evidence" value="ECO:0007669"/>
    <property type="project" value="UniProtKB-SubCell"/>
</dbReference>
<feature type="domain" description="OmpA-like" evidence="6">
    <location>
        <begin position="209"/>
        <end position="326"/>
    </location>
</feature>
<feature type="compositionally biased region" description="Polar residues" evidence="4">
    <location>
        <begin position="303"/>
        <end position="313"/>
    </location>
</feature>
<dbReference type="PROSITE" id="PS51257">
    <property type="entry name" value="PROKAR_LIPOPROTEIN"/>
    <property type="match status" value="1"/>
</dbReference>
<dbReference type="CDD" id="cd07185">
    <property type="entry name" value="OmpA_C-like"/>
    <property type="match status" value="1"/>
</dbReference>
<keyword evidence="2 3" id="KW-0472">Membrane</keyword>
<evidence type="ECO:0000313" key="8">
    <source>
        <dbReference type="Proteomes" id="UP000264313"/>
    </source>
</evidence>
<dbReference type="InterPro" id="IPR006664">
    <property type="entry name" value="OMP_bac"/>
</dbReference>
<keyword evidence="5" id="KW-0732">Signal</keyword>
<dbReference type="Pfam" id="PF00691">
    <property type="entry name" value="OmpA"/>
    <property type="match status" value="1"/>
</dbReference>
<comment type="subcellular location">
    <subcellularLocation>
        <location evidence="1">Cell outer membrane</location>
    </subcellularLocation>
</comment>
<name>A0A351RCD1_9PROT</name>
<comment type="caution">
    <text evidence="7">The sequence shown here is derived from an EMBL/GenBank/DDBJ whole genome shotgun (WGS) entry which is preliminary data.</text>
</comment>
<evidence type="ECO:0000259" key="6">
    <source>
        <dbReference type="PROSITE" id="PS51123"/>
    </source>
</evidence>
<dbReference type="PANTHER" id="PTHR30329:SF20">
    <property type="entry name" value="EXPORTED PROTEIN"/>
    <property type="match status" value="1"/>
</dbReference>
<evidence type="ECO:0000256" key="2">
    <source>
        <dbReference type="ARBA" id="ARBA00023136"/>
    </source>
</evidence>
<reference evidence="7 8" key="1">
    <citation type="journal article" date="2018" name="Nat. Biotechnol.">
        <title>A standardized bacterial taxonomy based on genome phylogeny substantially revises the tree of life.</title>
        <authorList>
            <person name="Parks D.H."/>
            <person name="Chuvochina M."/>
            <person name="Waite D.W."/>
            <person name="Rinke C."/>
            <person name="Skarshewski A."/>
            <person name="Chaumeil P.A."/>
            <person name="Hugenholtz P."/>
        </authorList>
    </citation>
    <scope>NUCLEOTIDE SEQUENCE [LARGE SCALE GENOMIC DNA]</scope>
    <source>
        <strain evidence="7">UBA9958</strain>
    </source>
</reference>
<dbReference type="InterPro" id="IPR025511">
    <property type="entry name" value="DUF4398"/>
</dbReference>
<gene>
    <name evidence="7" type="ORF">DCW48_09225</name>
</gene>
<evidence type="ECO:0000256" key="5">
    <source>
        <dbReference type="SAM" id="SignalP"/>
    </source>
</evidence>
<dbReference type="Proteomes" id="UP000264313">
    <property type="component" value="Unassembled WGS sequence"/>
</dbReference>
<feature type="compositionally biased region" description="Basic and acidic residues" evidence="4">
    <location>
        <begin position="113"/>
        <end position="135"/>
    </location>
</feature>
<protein>
    <recommendedName>
        <fullName evidence="6">OmpA-like domain-containing protein</fullName>
    </recommendedName>
</protein>
<feature type="chain" id="PRO_5017081688" description="OmpA-like domain-containing protein" evidence="5">
    <location>
        <begin position="26"/>
        <end position="329"/>
    </location>
</feature>
<evidence type="ECO:0000256" key="4">
    <source>
        <dbReference type="SAM" id="MobiDB-lite"/>
    </source>
</evidence>